<dbReference type="SUPFAM" id="SSF51430">
    <property type="entry name" value="NAD(P)-linked oxidoreductase"/>
    <property type="match status" value="1"/>
</dbReference>
<dbReference type="Gene3D" id="3.20.20.100">
    <property type="entry name" value="NADP-dependent oxidoreductase domain"/>
    <property type="match status" value="1"/>
</dbReference>
<accession>A0A0C3SBC8</accession>
<gene>
    <name evidence="1" type="ORF">PHLGIDRAFT_117790</name>
</gene>
<dbReference type="OrthoDB" id="2795220at2759"/>
<evidence type="ECO:0000313" key="2">
    <source>
        <dbReference type="Proteomes" id="UP000053257"/>
    </source>
</evidence>
<sequence>MHRTNDWALFISLNRILDAKGLYVFPIIGGRKVGHLYQNLEALELSLTPGQIKALDNIVPFDKGFPFIAFGDATEYNALYKSAGYFEKWPKQETIRPAKQ</sequence>
<evidence type="ECO:0008006" key="3">
    <source>
        <dbReference type="Google" id="ProtNLM"/>
    </source>
</evidence>
<dbReference type="Proteomes" id="UP000053257">
    <property type="component" value="Unassembled WGS sequence"/>
</dbReference>
<dbReference type="HOGENOM" id="CLU_2307071_0_0_1"/>
<keyword evidence="2" id="KW-1185">Reference proteome</keyword>
<dbReference type="EMBL" id="KN840490">
    <property type="protein sequence ID" value="KIP07820.1"/>
    <property type="molecule type" value="Genomic_DNA"/>
</dbReference>
<proteinExistence type="predicted"/>
<dbReference type="AlphaFoldDB" id="A0A0C3SBC8"/>
<dbReference type="STRING" id="745531.A0A0C3SBC8"/>
<name>A0A0C3SBC8_PHLG1</name>
<evidence type="ECO:0000313" key="1">
    <source>
        <dbReference type="EMBL" id="KIP07820.1"/>
    </source>
</evidence>
<dbReference type="InterPro" id="IPR036812">
    <property type="entry name" value="NAD(P)_OxRdtase_dom_sf"/>
</dbReference>
<protein>
    <recommendedName>
        <fullName evidence="3">NADP-dependent oxidoreductase domain-containing protein</fullName>
    </recommendedName>
</protein>
<reference evidence="1 2" key="1">
    <citation type="journal article" date="2014" name="PLoS Genet.">
        <title>Analysis of the Phlebiopsis gigantea genome, transcriptome and secretome provides insight into its pioneer colonization strategies of wood.</title>
        <authorList>
            <person name="Hori C."/>
            <person name="Ishida T."/>
            <person name="Igarashi K."/>
            <person name="Samejima M."/>
            <person name="Suzuki H."/>
            <person name="Master E."/>
            <person name="Ferreira P."/>
            <person name="Ruiz-Duenas F.J."/>
            <person name="Held B."/>
            <person name="Canessa P."/>
            <person name="Larrondo L.F."/>
            <person name="Schmoll M."/>
            <person name="Druzhinina I.S."/>
            <person name="Kubicek C.P."/>
            <person name="Gaskell J.A."/>
            <person name="Kersten P."/>
            <person name="St John F."/>
            <person name="Glasner J."/>
            <person name="Sabat G."/>
            <person name="Splinter BonDurant S."/>
            <person name="Syed K."/>
            <person name="Yadav J."/>
            <person name="Mgbeahuruike A.C."/>
            <person name="Kovalchuk A."/>
            <person name="Asiegbu F.O."/>
            <person name="Lackner G."/>
            <person name="Hoffmeister D."/>
            <person name="Rencoret J."/>
            <person name="Gutierrez A."/>
            <person name="Sun H."/>
            <person name="Lindquist E."/>
            <person name="Barry K."/>
            <person name="Riley R."/>
            <person name="Grigoriev I.V."/>
            <person name="Henrissat B."/>
            <person name="Kues U."/>
            <person name="Berka R.M."/>
            <person name="Martinez A.T."/>
            <person name="Covert S.F."/>
            <person name="Blanchette R.A."/>
            <person name="Cullen D."/>
        </authorList>
    </citation>
    <scope>NUCLEOTIDE SEQUENCE [LARGE SCALE GENOMIC DNA]</scope>
    <source>
        <strain evidence="1 2">11061_1 CR5-6</strain>
    </source>
</reference>
<organism evidence="1 2">
    <name type="scientific">Phlebiopsis gigantea (strain 11061_1 CR5-6)</name>
    <name type="common">White-rot fungus</name>
    <name type="synonym">Peniophora gigantea</name>
    <dbReference type="NCBI Taxonomy" id="745531"/>
    <lineage>
        <taxon>Eukaryota</taxon>
        <taxon>Fungi</taxon>
        <taxon>Dikarya</taxon>
        <taxon>Basidiomycota</taxon>
        <taxon>Agaricomycotina</taxon>
        <taxon>Agaricomycetes</taxon>
        <taxon>Polyporales</taxon>
        <taxon>Phanerochaetaceae</taxon>
        <taxon>Phlebiopsis</taxon>
    </lineage>
</organism>